<dbReference type="Gene3D" id="3.40.50.10140">
    <property type="entry name" value="Toll/interleukin-1 receptor homology (TIR) domain"/>
    <property type="match status" value="1"/>
</dbReference>
<gene>
    <name evidence="1" type="ORF">ITX56_19420</name>
</gene>
<accession>A0ABS7S1N7</accession>
<keyword evidence="2" id="KW-1185">Reference proteome</keyword>
<proteinExistence type="predicted"/>
<dbReference type="RefSeq" id="WP_223075481.1">
    <property type="nucleotide sequence ID" value="NZ_JADMNK010000012.1"/>
</dbReference>
<evidence type="ECO:0000313" key="2">
    <source>
        <dbReference type="Proteomes" id="UP000706580"/>
    </source>
</evidence>
<comment type="caution">
    <text evidence="1">The sequence shown here is derived from an EMBL/GenBank/DDBJ whole genome shotgun (WGS) entry which is preliminary data.</text>
</comment>
<keyword evidence="1" id="KW-0675">Receptor</keyword>
<sequence length="190" mass="21933">MAYFTKREARAAAAGARGSRTAYAVLREGLESYKEHENFDVFLSHSIDDADLVLGIMVLLQQQGLRVYVDWIVDTQLSRDSVNKETAAVLRERMKRSSSMMYIATENASNSKWMPWELGFFDGHHSNQVAVLPLVDYENQIFLGQEYLALYPVVTKHLQENVINHYVEDRGKKWSHLRNFARGVPSWRSY</sequence>
<dbReference type="EMBL" id="JADMNK010000012">
    <property type="protein sequence ID" value="MBZ0059930.1"/>
    <property type="molecule type" value="Genomic_DNA"/>
</dbReference>
<dbReference type="SUPFAM" id="SSF52200">
    <property type="entry name" value="Toll/Interleukin receptor TIR domain"/>
    <property type="match status" value="1"/>
</dbReference>
<dbReference type="InterPro" id="IPR035897">
    <property type="entry name" value="Toll_tir_struct_dom_sf"/>
</dbReference>
<dbReference type="Proteomes" id="UP000706580">
    <property type="component" value="Unassembled WGS sequence"/>
</dbReference>
<protein>
    <submittedName>
        <fullName evidence="1">Toll/interleukin-1 receptor domain-containing protein</fullName>
    </submittedName>
</protein>
<name>A0ABS7S1N7_9ENTR</name>
<organism evidence="1 2">
    <name type="scientific">Leclercia barmai</name>
    <dbReference type="NCBI Taxonomy" id="2785629"/>
    <lineage>
        <taxon>Bacteria</taxon>
        <taxon>Pseudomonadati</taxon>
        <taxon>Pseudomonadota</taxon>
        <taxon>Gammaproteobacteria</taxon>
        <taxon>Enterobacterales</taxon>
        <taxon>Enterobacteriaceae</taxon>
        <taxon>Leclercia</taxon>
    </lineage>
</organism>
<evidence type="ECO:0000313" key="1">
    <source>
        <dbReference type="EMBL" id="MBZ0059930.1"/>
    </source>
</evidence>
<reference evidence="1 2" key="1">
    <citation type="submission" date="2020-11" db="EMBL/GenBank/DDBJ databases">
        <title>Draft Genome of Enterobacter sp. strain EMC7.</title>
        <authorList>
            <person name="Barman P."/>
            <person name="Sinha S."/>
            <person name="Sen S."/>
            <person name="Chakraborty R."/>
        </authorList>
    </citation>
    <scope>NUCLEOTIDE SEQUENCE [LARGE SCALE GENOMIC DNA]</scope>
    <source>
        <strain evidence="1 2">EMC7</strain>
    </source>
</reference>